<feature type="compositionally biased region" description="Acidic residues" evidence="1">
    <location>
        <begin position="24"/>
        <end position="38"/>
    </location>
</feature>
<evidence type="ECO:0000313" key="2">
    <source>
        <dbReference type="EMBL" id="KFG91710.1"/>
    </source>
</evidence>
<dbReference type="Proteomes" id="UP000024284">
    <property type="component" value="Unassembled WGS sequence"/>
</dbReference>
<accession>A0A086PE92</accession>
<sequence length="158" mass="17125">MATVVKEPWVTRWGRETDSWNVTELDEDNADQDAEGGDSDGSGLPGRWLVGQAVARWSLTQPVEPTAEMVASVFNLPIELARDCMGIELHAIGTLGTALQVWSGLQDHGWEGQTVGAAALAFHLAPAPIIEAVEGHYWMYLAGDRDDPTAMTIEHDGE</sequence>
<dbReference type="RefSeq" id="WP_062793043.1">
    <property type="nucleotide sequence ID" value="NZ_BCZD01000018.1"/>
</dbReference>
<reference evidence="2" key="1">
    <citation type="submission" date="2014-08" db="EMBL/GenBank/DDBJ databases">
        <title>Draft genome sequences of Sphingobium herbicidovorans.</title>
        <authorList>
            <person name="Gan H.M."/>
            <person name="Gan H.Y."/>
            <person name="Savka M.A."/>
        </authorList>
    </citation>
    <scope>NUCLEOTIDE SEQUENCE [LARGE SCALE GENOMIC DNA]</scope>
    <source>
        <strain evidence="2">NBRC 16415</strain>
    </source>
</reference>
<dbReference type="PATRIC" id="fig|1219045.3.peg.578"/>
<dbReference type="OrthoDB" id="7473306at2"/>
<dbReference type="STRING" id="76947.GCA_002080435_02379"/>
<keyword evidence="3" id="KW-1185">Reference proteome</keyword>
<evidence type="ECO:0000256" key="1">
    <source>
        <dbReference type="SAM" id="MobiDB-lite"/>
    </source>
</evidence>
<dbReference type="AlphaFoldDB" id="A0A086PE92"/>
<organism evidence="2 3">
    <name type="scientific">Sphingobium herbicidovorans (strain ATCC 700291 / DSM 11019 / CCUG 56400 / KCTC 2939 / LMG 18315 / NBRC 16415 / MH)</name>
    <name type="common">Sphingomonas herbicidovorans</name>
    <dbReference type="NCBI Taxonomy" id="1219045"/>
    <lineage>
        <taxon>Bacteria</taxon>
        <taxon>Pseudomonadati</taxon>
        <taxon>Pseudomonadota</taxon>
        <taxon>Alphaproteobacteria</taxon>
        <taxon>Sphingomonadales</taxon>
        <taxon>Sphingomonadaceae</taxon>
        <taxon>Sphingobium</taxon>
    </lineage>
</organism>
<comment type="caution">
    <text evidence="2">The sequence shown here is derived from an EMBL/GenBank/DDBJ whole genome shotgun (WGS) entry which is preliminary data.</text>
</comment>
<gene>
    <name evidence="2" type="ORF">BV98_000568</name>
</gene>
<feature type="region of interest" description="Disordered" evidence="1">
    <location>
        <begin position="23"/>
        <end position="44"/>
    </location>
</feature>
<dbReference type="EMBL" id="JFZA02000002">
    <property type="protein sequence ID" value="KFG91710.1"/>
    <property type="molecule type" value="Genomic_DNA"/>
</dbReference>
<name>A0A086PE92_SPHHM</name>
<evidence type="ECO:0000313" key="3">
    <source>
        <dbReference type="Proteomes" id="UP000024284"/>
    </source>
</evidence>
<proteinExistence type="predicted"/>
<protein>
    <submittedName>
        <fullName evidence="2">Uncharacterized protein</fullName>
    </submittedName>
</protein>